<comment type="similarity">
    <text evidence="5 6">Belongs to the XseA family.</text>
</comment>
<comment type="subcellular location">
    <subcellularLocation>
        <location evidence="5 6">Cytoplasm</location>
    </subcellularLocation>
</comment>
<reference evidence="9 10" key="1">
    <citation type="submission" date="2015-07" db="EMBL/GenBank/DDBJ databases">
        <authorList>
            <person name="Voget S."/>
            <person name="Dogs M."/>
            <person name="Brinkhoff T.H."/>
            <person name="Daniel R."/>
        </authorList>
    </citation>
    <scope>NUCLEOTIDE SEQUENCE [LARGE SCALE GENOMIC DNA]</scope>
    <source>
        <strain evidence="9 10">B14</strain>
    </source>
</reference>
<dbReference type="EMBL" id="CP143423">
    <property type="protein sequence ID" value="WVX47769.1"/>
    <property type="molecule type" value="Genomic_DNA"/>
</dbReference>
<dbReference type="InterPro" id="IPR003753">
    <property type="entry name" value="Exonuc_VII_L"/>
</dbReference>
<keyword evidence="10" id="KW-1185">Reference proteome</keyword>
<dbReference type="Proteomes" id="UP001318682">
    <property type="component" value="Chromosome"/>
</dbReference>
<evidence type="ECO:0000313" key="9">
    <source>
        <dbReference type="EMBL" id="WVX47769.1"/>
    </source>
</evidence>
<dbReference type="RefSeq" id="WP_187430219.1">
    <property type="nucleotide sequence ID" value="NZ_CP143423.1"/>
</dbReference>
<organism evidence="9 10">
    <name type="scientific">Roseobacter fucihabitans</name>
    <dbReference type="NCBI Taxonomy" id="1537242"/>
    <lineage>
        <taxon>Bacteria</taxon>
        <taxon>Pseudomonadati</taxon>
        <taxon>Pseudomonadota</taxon>
        <taxon>Alphaproteobacteria</taxon>
        <taxon>Rhodobacterales</taxon>
        <taxon>Roseobacteraceae</taxon>
        <taxon>Roseobacter</taxon>
    </lineage>
</organism>
<keyword evidence="4 5" id="KW-0269">Exonuclease</keyword>
<proteinExistence type="inferred from homology"/>
<evidence type="ECO:0000256" key="1">
    <source>
        <dbReference type="ARBA" id="ARBA00022490"/>
    </source>
</evidence>
<evidence type="ECO:0000259" key="7">
    <source>
        <dbReference type="Pfam" id="PF02601"/>
    </source>
</evidence>
<dbReference type="GO" id="GO:0008855">
    <property type="term" value="F:exodeoxyribonuclease VII activity"/>
    <property type="evidence" value="ECO:0007669"/>
    <property type="project" value="UniProtKB-EC"/>
</dbReference>
<dbReference type="InterPro" id="IPR020579">
    <property type="entry name" value="Exonuc_VII_lsu_C"/>
</dbReference>
<evidence type="ECO:0000313" key="10">
    <source>
        <dbReference type="Proteomes" id="UP001318682"/>
    </source>
</evidence>
<gene>
    <name evidence="5 9" type="primary">xseA</name>
    <name evidence="9" type="ORF">ROLI_008400</name>
</gene>
<dbReference type="CDD" id="cd04489">
    <property type="entry name" value="ExoVII_LU_OBF"/>
    <property type="match status" value="1"/>
</dbReference>
<keyword evidence="1 5" id="KW-0963">Cytoplasm</keyword>
<dbReference type="HAMAP" id="MF_00378">
    <property type="entry name" value="Exonuc_7_L"/>
    <property type="match status" value="1"/>
</dbReference>
<evidence type="ECO:0000256" key="4">
    <source>
        <dbReference type="ARBA" id="ARBA00022839"/>
    </source>
</evidence>
<comment type="function">
    <text evidence="5">Bidirectionally degrades single-stranded DNA into large acid-insoluble oligonucleotides, which are then degraded further into small acid-soluble oligonucleotides.</text>
</comment>
<evidence type="ECO:0000256" key="5">
    <source>
        <dbReference type="HAMAP-Rule" id="MF_00378"/>
    </source>
</evidence>
<evidence type="ECO:0000256" key="6">
    <source>
        <dbReference type="RuleBase" id="RU004355"/>
    </source>
</evidence>
<comment type="catalytic activity">
    <reaction evidence="5 6">
        <text>Exonucleolytic cleavage in either 5'- to 3'- or 3'- to 5'-direction to yield nucleoside 5'-phosphates.</text>
        <dbReference type="EC" id="3.1.11.6"/>
    </reaction>
</comment>
<protein>
    <recommendedName>
        <fullName evidence="5">Exodeoxyribonuclease 7 large subunit</fullName>
        <ecNumber evidence="5">3.1.11.6</ecNumber>
    </recommendedName>
    <alternativeName>
        <fullName evidence="5">Exodeoxyribonuclease VII large subunit</fullName>
        <shortName evidence="5">Exonuclease VII large subunit</shortName>
    </alternativeName>
</protein>
<name>A0ABZ2BSD4_9RHOB</name>
<evidence type="ECO:0000256" key="2">
    <source>
        <dbReference type="ARBA" id="ARBA00022722"/>
    </source>
</evidence>
<dbReference type="InterPro" id="IPR025824">
    <property type="entry name" value="OB-fold_nuc-bd_dom"/>
</dbReference>
<dbReference type="EC" id="3.1.11.6" evidence="5"/>
<keyword evidence="2 5" id="KW-0540">Nuclease</keyword>
<comment type="subunit">
    <text evidence="5">Heterooligomer composed of large and small subunits.</text>
</comment>
<accession>A0ABZ2BSD4</accession>
<sequence length="513" mass="56702">MDLIDDPAPGQNTPEFTVSEISGAVKRTLEGEFGRVRVRGEVSRVIKARSGHMYYDIKDDRNQLSCTTWKGQVAKLSVIPEEGLEVIVTGRITAYGAQSKYNMNVDDVAVAGKGALMALLEKRKKMLEAEGLFEPARKRPLPYLPEVIGVVTSPTGAVIRDILHRLRDRFPRKVLIWPVAVQGTNCAPEVTRAIEGFNKLSVGGALPRPDLLIVARGGGSVEDLWGFNEESVARAVAASNIPLISAVGHETDTTLIDYVSDRRAPTPTAAAELAVPVRHELMAWLEGQDARMKQALSQGLTRRGQRLRDVARALPRAETLLDTPRQRLDTVSARLGPALIASVQRRKIRLADMSGSLRPATLDRAISVEKRRLRETSARLSPSLLRAVASRREQLEARAQRFRPDALRQEHARKSREFRAISRRLSDAGQRNITRWRSGIETLERLRRTLGYEATLERGFAVVRSEGVLVTDSKAAQQATALEIQFADGRVTVGAKPAPRKVARKPPEQGNLF</sequence>
<evidence type="ECO:0000256" key="3">
    <source>
        <dbReference type="ARBA" id="ARBA00022801"/>
    </source>
</evidence>
<feature type="domain" description="Exonuclease VII large subunit C-terminal" evidence="7">
    <location>
        <begin position="132"/>
        <end position="402"/>
    </location>
</feature>
<feature type="domain" description="OB-fold nucleic acid binding" evidence="8">
    <location>
        <begin position="16"/>
        <end position="108"/>
    </location>
</feature>
<dbReference type="PANTHER" id="PTHR30008">
    <property type="entry name" value="EXODEOXYRIBONUCLEASE 7 LARGE SUBUNIT"/>
    <property type="match status" value="1"/>
</dbReference>
<dbReference type="PANTHER" id="PTHR30008:SF0">
    <property type="entry name" value="EXODEOXYRIBONUCLEASE 7 LARGE SUBUNIT"/>
    <property type="match status" value="1"/>
</dbReference>
<keyword evidence="3 5" id="KW-0378">Hydrolase</keyword>
<dbReference type="Pfam" id="PF13742">
    <property type="entry name" value="tRNA_anti_2"/>
    <property type="match status" value="1"/>
</dbReference>
<dbReference type="NCBIfam" id="TIGR00237">
    <property type="entry name" value="xseA"/>
    <property type="match status" value="1"/>
</dbReference>
<dbReference type="Pfam" id="PF02601">
    <property type="entry name" value="Exonuc_VII_L"/>
    <property type="match status" value="1"/>
</dbReference>
<reference evidence="10" key="2">
    <citation type="submission" date="2024-01" db="EMBL/GenBank/DDBJ databases">
        <title>Roseobacter fucihabitans sp. nov., isolated from the brown alga Fucus spiralis.</title>
        <authorList>
            <person name="Hahnke S."/>
            <person name="Berger M."/>
            <person name="Schlingloff A."/>
            <person name="Athale I."/>
            <person name="Neumann-Schaal M."/>
            <person name="Adenaya A."/>
            <person name="Poehlein A."/>
            <person name="Daniel R."/>
            <person name="Pertersen J."/>
            <person name="Brinkhoff T."/>
        </authorList>
    </citation>
    <scope>NUCLEOTIDE SEQUENCE [LARGE SCALE GENOMIC DNA]</scope>
    <source>
        <strain evidence="10">B14</strain>
    </source>
</reference>
<evidence type="ECO:0000259" key="8">
    <source>
        <dbReference type="Pfam" id="PF13742"/>
    </source>
</evidence>